<name>A0ABP9MNK4_9FLAO</name>
<dbReference type="Pfam" id="PF01266">
    <property type="entry name" value="DAO"/>
    <property type="match status" value="1"/>
</dbReference>
<comment type="caution">
    <text evidence="2">The sequence shown here is derived from an EMBL/GenBank/DDBJ whole genome shotgun (WGS) entry which is preliminary data.</text>
</comment>
<protein>
    <submittedName>
        <fullName evidence="2">FAD-dependent oxidoreductase</fullName>
    </submittedName>
</protein>
<dbReference type="Gene3D" id="3.30.9.10">
    <property type="entry name" value="D-Amino Acid Oxidase, subunit A, domain 2"/>
    <property type="match status" value="1"/>
</dbReference>
<evidence type="ECO:0000313" key="3">
    <source>
        <dbReference type="Proteomes" id="UP001500353"/>
    </source>
</evidence>
<proteinExistence type="predicted"/>
<evidence type="ECO:0000313" key="2">
    <source>
        <dbReference type="EMBL" id="GAA5098028.1"/>
    </source>
</evidence>
<dbReference type="PANTHER" id="PTHR13847">
    <property type="entry name" value="SARCOSINE DEHYDROGENASE-RELATED"/>
    <property type="match status" value="1"/>
</dbReference>
<gene>
    <name evidence="2" type="ORF">GCM10023210_33740</name>
</gene>
<accession>A0ABP9MNK4</accession>
<organism evidence="2 3">
    <name type="scientific">Chryseobacterium ginsengisoli</name>
    <dbReference type="NCBI Taxonomy" id="363853"/>
    <lineage>
        <taxon>Bacteria</taxon>
        <taxon>Pseudomonadati</taxon>
        <taxon>Bacteroidota</taxon>
        <taxon>Flavobacteriia</taxon>
        <taxon>Flavobacteriales</taxon>
        <taxon>Weeksellaceae</taxon>
        <taxon>Chryseobacterium group</taxon>
        <taxon>Chryseobacterium</taxon>
    </lineage>
</organism>
<dbReference type="EMBL" id="BAABHX010000006">
    <property type="protein sequence ID" value="GAA5098028.1"/>
    <property type="molecule type" value="Genomic_DNA"/>
</dbReference>
<dbReference type="Gene3D" id="3.50.50.60">
    <property type="entry name" value="FAD/NAD(P)-binding domain"/>
    <property type="match status" value="1"/>
</dbReference>
<feature type="domain" description="FAD dependent oxidoreductase" evidence="1">
    <location>
        <begin position="44"/>
        <end position="396"/>
    </location>
</feature>
<evidence type="ECO:0000259" key="1">
    <source>
        <dbReference type="Pfam" id="PF01266"/>
    </source>
</evidence>
<dbReference type="Proteomes" id="UP001500353">
    <property type="component" value="Unassembled WGS sequence"/>
</dbReference>
<dbReference type="PANTHER" id="PTHR13847:SF201">
    <property type="entry name" value="PUTATIBE OXIDOREDUCTASE"/>
    <property type="match status" value="1"/>
</dbReference>
<dbReference type="InterPro" id="IPR006076">
    <property type="entry name" value="FAD-dep_OxRdtase"/>
</dbReference>
<reference evidence="3" key="1">
    <citation type="journal article" date="2019" name="Int. J. Syst. Evol. Microbiol.">
        <title>The Global Catalogue of Microorganisms (GCM) 10K type strain sequencing project: providing services to taxonomists for standard genome sequencing and annotation.</title>
        <authorList>
            <consortium name="The Broad Institute Genomics Platform"/>
            <consortium name="The Broad Institute Genome Sequencing Center for Infectious Disease"/>
            <person name="Wu L."/>
            <person name="Ma J."/>
        </authorList>
    </citation>
    <scope>NUCLEOTIDE SEQUENCE [LARGE SCALE GENOMIC DNA]</scope>
    <source>
        <strain evidence="3">JCM 18019</strain>
    </source>
</reference>
<sequence>MKGAILVYFEKNITMDLKSNEPFWLLKNGLIESYPSLKSNEECDVLIIGGGITGSLIAHQMVTEGYKTILIDKREICNGSTSATTSMLQYEIDTPLFELIDQIGEKGAVESYKACSDSINKIEKLSKEIKSTSGFKRKKSLYYASKKKDVEWLKKEFKARKDAGFDVKWLESDEIVEQFGFENTFGGILSKQGASIDAFKFSHELFKLNVKEGLQIFDKTEMTKVEYFKGYNLITVDSGFQIKAKKIIYCIGYESKNLIKENFVNLKSTYAIVSEIDHDKFKNITNTLVWNTDEPYMYMRTTDDARLLIGGGDEDFYDAKKRDSLLHKKEKEILKTLKKIKPDYHFYTDFVWAGTFGETKDGLPYIGEHKNFKNSYFVLGFGGNGITFSVTGMEMASDFMKGKKHLLSRYFKFGR</sequence>
<keyword evidence="3" id="KW-1185">Reference proteome</keyword>
<dbReference type="InterPro" id="IPR036188">
    <property type="entry name" value="FAD/NAD-bd_sf"/>
</dbReference>
<dbReference type="RefSeq" id="WP_345206728.1">
    <property type="nucleotide sequence ID" value="NZ_BAABHX010000006.1"/>
</dbReference>
<dbReference type="SUPFAM" id="SSF51905">
    <property type="entry name" value="FAD/NAD(P)-binding domain"/>
    <property type="match status" value="1"/>
</dbReference>